<dbReference type="InterPro" id="IPR011990">
    <property type="entry name" value="TPR-like_helical_dom_sf"/>
</dbReference>
<dbReference type="Proteomes" id="UP000243525">
    <property type="component" value="Unassembled WGS sequence"/>
</dbReference>
<comment type="subcellular location">
    <subcellularLocation>
        <location evidence="1">Cell outer membrane</location>
    </subcellularLocation>
</comment>
<accession>A0A2T5C1P1</accession>
<comment type="similarity">
    <text evidence="2">Belongs to the SusD family.</text>
</comment>
<comment type="caution">
    <text evidence="9">The sequence shown here is derived from an EMBL/GenBank/DDBJ whole genome shotgun (WGS) entry which is preliminary data.</text>
</comment>
<evidence type="ECO:0000259" key="8">
    <source>
        <dbReference type="Pfam" id="PF14322"/>
    </source>
</evidence>
<evidence type="ECO:0000259" key="7">
    <source>
        <dbReference type="Pfam" id="PF07980"/>
    </source>
</evidence>
<protein>
    <submittedName>
        <fullName evidence="9">Putative outer membrane starch-binding protein</fullName>
    </submittedName>
</protein>
<dbReference type="RefSeq" id="WP_107822307.1">
    <property type="nucleotide sequence ID" value="NZ_OY782574.1"/>
</dbReference>
<evidence type="ECO:0000313" key="10">
    <source>
        <dbReference type="Proteomes" id="UP000243525"/>
    </source>
</evidence>
<dbReference type="AlphaFoldDB" id="A0A2T5C1P1"/>
<dbReference type="OrthoDB" id="993981at2"/>
<dbReference type="InterPro" id="IPR012944">
    <property type="entry name" value="SusD_RagB_dom"/>
</dbReference>
<evidence type="ECO:0000256" key="1">
    <source>
        <dbReference type="ARBA" id="ARBA00004442"/>
    </source>
</evidence>
<dbReference type="Pfam" id="PF07980">
    <property type="entry name" value="SusD_RagB"/>
    <property type="match status" value="1"/>
</dbReference>
<feature type="chain" id="PRO_5015433710" evidence="6">
    <location>
        <begin position="23"/>
        <end position="505"/>
    </location>
</feature>
<evidence type="ECO:0000256" key="6">
    <source>
        <dbReference type="SAM" id="SignalP"/>
    </source>
</evidence>
<feature type="domain" description="SusD-like N-terminal" evidence="8">
    <location>
        <begin position="23"/>
        <end position="223"/>
    </location>
</feature>
<feature type="domain" description="RagB/SusD" evidence="7">
    <location>
        <begin position="266"/>
        <end position="504"/>
    </location>
</feature>
<feature type="signal peptide" evidence="6">
    <location>
        <begin position="1"/>
        <end position="22"/>
    </location>
</feature>
<organism evidence="9 10">
    <name type="scientific">Mangrovibacterium marinum</name>
    <dbReference type="NCBI Taxonomy" id="1639118"/>
    <lineage>
        <taxon>Bacteria</taxon>
        <taxon>Pseudomonadati</taxon>
        <taxon>Bacteroidota</taxon>
        <taxon>Bacteroidia</taxon>
        <taxon>Marinilabiliales</taxon>
        <taxon>Prolixibacteraceae</taxon>
        <taxon>Mangrovibacterium</taxon>
    </lineage>
</organism>
<dbReference type="EMBL" id="QAAD01000008">
    <property type="protein sequence ID" value="PTN08498.1"/>
    <property type="molecule type" value="Genomic_DNA"/>
</dbReference>
<dbReference type="PROSITE" id="PS51257">
    <property type="entry name" value="PROKAR_LIPOPROTEIN"/>
    <property type="match status" value="1"/>
</dbReference>
<dbReference type="InterPro" id="IPR033985">
    <property type="entry name" value="SusD-like_N"/>
</dbReference>
<keyword evidence="10" id="KW-1185">Reference proteome</keyword>
<name>A0A2T5C1P1_9BACT</name>
<dbReference type="CDD" id="cd08977">
    <property type="entry name" value="SusD"/>
    <property type="match status" value="1"/>
</dbReference>
<proteinExistence type="inferred from homology"/>
<dbReference type="GO" id="GO:0009279">
    <property type="term" value="C:cell outer membrane"/>
    <property type="evidence" value="ECO:0007669"/>
    <property type="project" value="UniProtKB-SubCell"/>
</dbReference>
<keyword evidence="4" id="KW-0472">Membrane</keyword>
<dbReference type="Pfam" id="PF14322">
    <property type="entry name" value="SusD-like_3"/>
    <property type="match status" value="1"/>
</dbReference>
<evidence type="ECO:0000313" key="9">
    <source>
        <dbReference type="EMBL" id="PTN08498.1"/>
    </source>
</evidence>
<evidence type="ECO:0000256" key="4">
    <source>
        <dbReference type="ARBA" id="ARBA00023136"/>
    </source>
</evidence>
<reference evidence="9 10" key="1">
    <citation type="submission" date="2018-04" db="EMBL/GenBank/DDBJ databases">
        <title>Genomic Encyclopedia of Archaeal and Bacterial Type Strains, Phase II (KMG-II): from individual species to whole genera.</title>
        <authorList>
            <person name="Goeker M."/>
        </authorList>
    </citation>
    <scope>NUCLEOTIDE SEQUENCE [LARGE SCALE GENOMIC DNA]</scope>
    <source>
        <strain evidence="9 10">DSM 28823</strain>
    </source>
</reference>
<evidence type="ECO:0000256" key="2">
    <source>
        <dbReference type="ARBA" id="ARBA00006275"/>
    </source>
</evidence>
<sequence length="505" mass="57882">MKLKYFPTIILFILVLSSCSESFLDESDPNQITTAEFWKSADDIESALATVYNVITDDYNGHYGTCNWQLMESRTENFIERNDVRARYEISVFQNTFSNDYAANLYKGAYVGIFRANQILQYGGAIEGIDTNLHNKLLAEAHFLRGLNYFFLVTDFGAVPITTAVAESSNDYFKEKSSMEQVWNQTIRDFKAGAEYLPNIREAAEKGRATRGAALAFLGRSYLYQADYDSTIIMLEQIVDHEGDFGYGLQPNYAELFDGQHENGVEGVFEIQYSNIGGTSIWAGNEVDKPQTTFIAQECAPGEVGGWFEMQPSQVLLDSFLVEPTADDEVDPRALATIAWDYPGSMYYQLDFGATFGDEIWLRKNQNWWDANEGEWKSELNEYGIRYADVLLMLAEAYTMTGQVAKAAPLVHRIRNRALLTDKLSEMTQYSEDEMMQEIRRQRNLEFAREGLHFYDLRRWGLLESTIKNAKQLGYQNYTSKFEYYPIPENELNNNPNMSQSDPWK</sequence>
<keyword evidence="5" id="KW-0998">Cell outer membrane</keyword>
<keyword evidence="3 6" id="KW-0732">Signal</keyword>
<evidence type="ECO:0000256" key="3">
    <source>
        <dbReference type="ARBA" id="ARBA00022729"/>
    </source>
</evidence>
<dbReference type="Gene3D" id="1.25.40.390">
    <property type="match status" value="1"/>
</dbReference>
<gene>
    <name evidence="9" type="ORF">C8N47_10855</name>
</gene>
<dbReference type="SUPFAM" id="SSF48452">
    <property type="entry name" value="TPR-like"/>
    <property type="match status" value="1"/>
</dbReference>
<evidence type="ECO:0000256" key="5">
    <source>
        <dbReference type="ARBA" id="ARBA00023237"/>
    </source>
</evidence>